<dbReference type="InterPro" id="IPR003123">
    <property type="entry name" value="VPS9"/>
</dbReference>
<dbReference type="STRING" id="619300.G3AMJ7"/>
<feature type="compositionally biased region" description="Low complexity" evidence="2">
    <location>
        <begin position="157"/>
        <end position="167"/>
    </location>
</feature>
<dbReference type="OrthoDB" id="7464126at2759"/>
<evidence type="ECO:0000256" key="2">
    <source>
        <dbReference type="SAM" id="MobiDB-lite"/>
    </source>
</evidence>
<dbReference type="Pfam" id="PF02204">
    <property type="entry name" value="VPS9"/>
    <property type="match status" value="1"/>
</dbReference>
<sequence>MVHPFARSIIQELNLSHIEYTLLVPSAYVLNEYYDTDNNPLKELCYSNEEFLKSHIIKSSVPLSSTITPISKETSVIYNTINGKQVLIKNRMIYTGKGFRRSLKLRITGISYFNSFCDYLPKGAKFMLIYIESSLIGGVPRSKPIPRQLTPVPTPPTSGSSSSSQGTIRRSKSPNIDSITFETLLRNFPLLSKAVSNKFYRLFHHNNKQYRILRTNERKKLSEIKSEFHKITEEAYTIISDSIHIDNPDSETTYNLINHIISIFPGIDLNRLVYEYVELNLYDVLWGQLIFQFNQQNDDYDKDAVKVLTPERFEKLSCLSLNQLDLPIDKPWEMNDLYKRISLAIEQFKKLSDSVTSTNKIKIIFETVKILTEGSILINADTLIGLLIMVIIHSKVDNLEAHLYYIKNFNPSDRDGHFNYIMSNLDAVLYHLQSDESSGLFEHSSKNYELWHAIYTKDVEQVGKIVDSIEYSDELPEQHFLKSKNINGESCLTFAIRSNSIEIFDILINTNPAWLTIDSLLFDINVLTNQNLLMYALIEECDPEIMDIMVSIILENCTLEEQLSYFNYQDNLGRSVGHYLFHNYKLIDTIGHLIDWELKDNSYRSPLFNLCRCYDHAEYVNLVTTAFNCVYEKYGRNKLNFDNHVDKSGNTLLHVILKGIAETKLLSSDFELLDINQINLKNLTPLMVYVKYNRLENLQQLLSDERLRFLYEDSKNHYNVFDYLSFSAIKSSTSESFKKIEACIFQYYLQTCFPNDNKYNLLGMNGKYDSNNKDWLVFLKNNDGYSNYKSITSIRKLLFLTKLKSPLSTFPDQDLFWSNFNLNVPTTTMFNKFRINRLIDNLNVLFTSLVYQDNIDRKYFYKSFLTVESKQDSILEQKQKIIDSIERKKNSISEVKFSRNKIEEIEYFLQFSTNDLVNYRRIMDKLIKLISIGDVKIADVTKVTDNALNLFVSDTINCEEHSSWTNLFDRILWIYTVCQELMKNIDRILLEIKAWKDLYHAICVINSELRKLEQSHTVAVNNESTETNGTTSRRNSASTLELTDTIPENIQQEEESFFTVTFGETKKARYRKLLLSKSDKVKQIMKVNIEIKYSYEIIAFEISNFMKFKTEFLRFSIGQFVIGEAIRLKHFNVELAKVLTRLNNLILEGSRR</sequence>
<organism evidence="5">
    <name type="scientific">Spathaspora passalidarum (strain NRRL Y-27907 / 11-Y1)</name>
    <dbReference type="NCBI Taxonomy" id="619300"/>
    <lineage>
        <taxon>Eukaryota</taxon>
        <taxon>Fungi</taxon>
        <taxon>Dikarya</taxon>
        <taxon>Ascomycota</taxon>
        <taxon>Saccharomycotina</taxon>
        <taxon>Pichiomycetes</taxon>
        <taxon>Debaryomycetaceae</taxon>
        <taxon>Spathaspora</taxon>
    </lineage>
</organism>
<name>G3AMJ7_SPAPN</name>
<feature type="domain" description="VPS9" evidence="3">
    <location>
        <begin position="298"/>
        <end position="441"/>
    </location>
</feature>
<dbReference type="SUPFAM" id="SSF109993">
    <property type="entry name" value="VPS9 domain"/>
    <property type="match status" value="1"/>
</dbReference>
<dbReference type="Gene3D" id="1.25.40.20">
    <property type="entry name" value="Ankyrin repeat-containing domain"/>
    <property type="match status" value="2"/>
</dbReference>
<dbReference type="KEGG" id="spaa:SPAPADRAFT_71288"/>
<dbReference type="SUPFAM" id="SSF48403">
    <property type="entry name" value="Ankyrin repeat"/>
    <property type="match status" value="1"/>
</dbReference>
<gene>
    <name evidence="4" type="ORF">SPAPADRAFT_71288</name>
</gene>
<dbReference type="AlphaFoldDB" id="G3AMJ7"/>
<dbReference type="GO" id="GO:0097422">
    <property type="term" value="C:tubular endosome"/>
    <property type="evidence" value="ECO:0007669"/>
    <property type="project" value="TreeGrafter"/>
</dbReference>
<dbReference type="GO" id="GO:0030133">
    <property type="term" value="C:transport vesicle"/>
    <property type="evidence" value="ECO:0007669"/>
    <property type="project" value="TreeGrafter"/>
</dbReference>
<dbReference type="InterPro" id="IPR037191">
    <property type="entry name" value="VPS9_dom_sf"/>
</dbReference>
<feature type="region of interest" description="Disordered" evidence="2">
    <location>
        <begin position="145"/>
        <end position="172"/>
    </location>
</feature>
<dbReference type="InterPro" id="IPR051248">
    <property type="entry name" value="UPF0507/Ank_repeat_27"/>
</dbReference>
<dbReference type="SMART" id="SM00248">
    <property type="entry name" value="ANK"/>
    <property type="match status" value="3"/>
</dbReference>
<protein>
    <recommendedName>
        <fullName evidence="3">VPS9 domain-containing protein</fullName>
    </recommendedName>
</protein>
<evidence type="ECO:0000313" key="5">
    <source>
        <dbReference type="Proteomes" id="UP000000709"/>
    </source>
</evidence>
<dbReference type="GO" id="GO:0005886">
    <property type="term" value="C:plasma membrane"/>
    <property type="evidence" value="ECO:0007669"/>
    <property type="project" value="TreeGrafter"/>
</dbReference>
<dbReference type="GO" id="GO:0005770">
    <property type="term" value="C:late endosome"/>
    <property type="evidence" value="ECO:0007669"/>
    <property type="project" value="TreeGrafter"/>
</dbReference>
<dbReference type="OMA" id="LNCIFNN"/>
<dbReference type="PANTHER" id="PTHR24170">
    <property type="entry name" value="ANKYRIN REPEAT DOMAIN-CONTAINING PROTEIN 27"/>
    <property type="match status" value="1"/>
</dbReference>
<comment type="similarity">
    <text evidence="1">Belongs to the UPF0507 family.</text>
</comment>
<dbReference type="Gene3D" id="1.20.1050.80">
    <property type="entry name" value="VPS9 domain"/>
    <property type="match status" value="1"/>
</dbReference>
<dbReference type="HOGENOM" id="CLU_008912_0_0_1"/>
<keyword evidence="5" id="KW-1185">Reference proteome</keyword>
<dbReference type="EMBL" id="GL996501">
    <property type="protein sequence ID" value="EGW33440.1"/>
    <property type="molecule type" value="Genomic_DNA"/>
</dbReference>
<dbReference type="GO" id="GO:0000149">
    <property type="term" value="F:SNARE binding"/>
    <property type="evidence" value="ECO:0007669"/>
    <property type="project" value="TreeGrafter"/>
</dbReference>
<dbReference type="PROSITE" id="PS51205">
    <property type="entry name" value="VPS9"/>
    <property type="match status" value="1"/>
</dbReference>
<dbReference type="RefSeq" id="XP_007374955.1">
    <property type="nucleotide sequence ID" value="XM_007374893.1"/>
</dbReference>
<evidence type="ECO:0000256" key="1">
    <source>
        <dbReference type="ARBA" id="ARBA00007428"/>
    </source>
</evidence>
<dbReference type="InterPro" id="IPR036770">
    <property type="entry name" value="Ankyrin_rpt-contain_sf"/>
</dbReference>
<accession>G3AMJ7</accession>
<dbReference type="InterPro" id="IPR002110">
    <property type="entry name" value="Ankyrin_rpt"/>
</dbReference>
<dbReference type="GeneID" id="18875372"/>
<evidence type="ECO:0000313" key="4">
    <source>
        <dbReference type="EMBL" id="EGW33440.1"/>
    </source>
</evidence>
<proteinExistence type="inferred from homology"/>
<dbReference type="Proteomes" id="UP000000709">
    <property type="component" value="Unassembled WGS sequence"/>
</dbReference>
<dbReference type="FunCoup" id="G3AMJ7">
    <property type="interactions" value="17"/>
</dbReference>
<dbReference type="InParanoid" id="G3AMJ7"/>
<dbReference type="eggNOG" id="ENOG502R3ZQ">
    <property type="taxonomic scope" value="Eukaryota"/>
</dbReference>
<dbReference type="GO" id="GO:0005085">
    <property type="term" value="F:guanyl-nucleotide exchange factor activity"/>
    <property type="evidence" value="ECO:0007669"/>
    <property type="project" value="TreeGrafter"/>
</dbReference>
<dbReference type="GO" id="GO:0005769">
    <property type="term" value="C:early endosome"/>
    <property type="evidence" value="ECO:0007669"/>
    <property type="project" value="TreeGrafter"/>
</dbReference>
<evidence type="ECO:0000259" key="3">
    <source>
        <dbReference type="PROSITE" id="PS51205"/>
    </source>
</evidence>
<dbReference type="PANTHER" id="PTHR24170:SF1">
    <property type="entry name" value="DOMAIN PROTEIN, PUTATIVE (AFU_ORTHOLOGUE AFUA_1G09870)-RELATED"/>
    <property type="match status" value="1"/>
</dbReference>
<reference evidence="4 5" key="1">
    <citation type="journal article" date="2011" name="Proc. Natl. Acad. Sci. U.S.A.">
        <title>Comparative genomics of xylose-fermenting fungi for enhanced biofuel production.</title>
        <authorList>
            <person name="Wohlbach D.J."/>
            <person name="Kuo A."/>
            <person name="Sato T.K."/>
            <person name="Potts K.M."/>
            <person name="Salamov A.A."/>
            <person name="LaButti K.M."/>
            <person name="Sun H."/>
            <person name="Clum A."/>
            <person name="Pangilinan J.L."/>
            <person name="Lindquist E.A."/>
            <person name="Lucas S."/>
            <person name="Lapidus A."/>
            <person name="Jin M."/>
            <person name="Gunawan C."/>
            <person name="Balan V."/>
            <person name="Dale B.E."/>
            <person name="Jeffries T.W."/>
            <person name="Zinkel R."/>
            <person name="Barry K.W."/>
            <person name="Grigoriev I.V."/>
            <person name="Gasch A.P."/>
        </authorList>
    </citation>
    <scope>NUCLEOTIDE SEQUENCE [LARGE SCALE GENOMIC DNA]</scope>
    <source>
        <strain evidence="5">NRRL Y-27907 / 11-Y1</strain>
    </source>
</reference>
<dbReference type="GO" id="GO:0045022">
    <property type="term" value="P:early endosome to late endosome transport"/>
    <property type="evidence" value="ECO:0007669"/>
    <property type="project" value="TreeGrafter"/>
</dbReference>